<protein>
    <submittedName>
        <fullName evidence="3">Uncharacterized protein</fullName>
    </submittedName>
</protein>
<evidence type="ECO:0000313" key="4">
    <source>
        <dbReference type="Proteomes" id="UP000053328"/>
    </source>
</evidence>
<keyword evidence="4" id="KW-1185">Reference proteome</keyword>
<feature type="region of interest" description="Disordered" evidence="2">
    <location>
        <begin position="115"/>
        <end position="135"/>
    </location>
</feature>
<evidence type="ECO:0000313" key="3">
    <source>
        <dbReference type="EMBL" id="KIW19846.1"/>
    </source>
</evidence>
<keyword evidence="1" id="KW-0175">Coiled coil</keyword>
<dbReference type="HOGENOM" id="CLU_523772_0_0_1"/>
<feature type="compositionally biased region" description="Basic and acidic residues" evidence="2">
    <location>
        <begin position="32"/>
        <end position="44"/>
    </location>
</feature>
<proteinExistence type="predicted"/>
<name>A0A0D1YX17_9EURO</name>
<organism evidence="3 4">
    <name type="scientific">Exophiala spinifera</name>
    <dbReference type="NCBI Taxonomy" id="91928"/>
    <lineage>
        <taxon>Eukaryota</taxon>
        <taxon>Fungi</taxon>
        <taxon>Dikarya</taxon>
        <taxon>Ascomycota</taxon>
        <taxon>Pezizomycotina</taxon>
        <taxon>Eurotiomycetes</taxon>
        <taxon>Chaetothyriomycetidae</taxon>
        <taxon>Chaetothyriales</taxon>
        <taxon>Herpotrichiellaceae</taxon>
        <taxon>Exophiala</taxon>
    </lineage>
</organism>
<sequence>MPFGDVVLKTLGVSPRQANTNDIGSHRPRNTQRRDRIPEPRDAPYRPQASGLRPRHKPGGYTSTYTGSGGSDQVAARSQINGNCARVVSVELNVRKTANEGQADAQHEQLLKMSPARMDPGARSSNNLELDEQRSSEDFGSMLIRVADKQSTTSSPRSQREKDLNIRLSNKLANKGYQLEIEKSKYDKTYQKLRAAQLELARSQETILALNRSLEDCKERIFAIQPAQGMSDNQILDLYESMYEDIEEWADLYCGDVNNTIVSMAMAQMDDQENTWVWKLFSYEELECTNDNMSIDKSMLASFVFRILHDKVLKESCPMVRLDAASKSTLKSLSDSIARLQPAKDRESCQMWKMDMHRALRASERLKDVESAGVKQVTRLILECLEFVVPAAHQDVEMEDELHKIVSMAADLAKNIRINMAEYAFDFPLDAECGAEERVMMADDMKNYSIIDSNTGFPLRASSKVIADQGGRVGEKLSLIFPGLVRRDTQQDKRIELCKPVIVVKFDHTIPRGGKPKAFV</sequence>
<dbReference type="AlphaFoldDB" id="A0A0D1YX17"/>
<dbReference type="GeneID" id="27327504"/>
<feature type="region of interest" description="Disordered" evidence="2">
    <location>
        <begin position="9"/>
        <end position="74"/>
    </location>
</feature>
<dbReference type="OrthoDB" id="4755094at2759"/>
<evidence type="ECO:0000256" key="2">
    <source>
        <dbReference type="SAM" id="MobiDB-lite"/>
    </source>
</evidence>
<accession>A0A0D1YX17</accession>
<dbReference type="Proteomes" id="UP000053328">
    <property type="component" value="Unassembled WGS sequence"/>
</dbReference>
<dbReference type="RefSeq" id="XP_016240062.1">
    <property type="nucleotide sequence ID" value="XM_016374786.1"/>
</dbReference>
<dbReference type="VEuPathDB" id="FungiDB:PV08_00421"/>
<evidence type="ECO:0000256" key="1">
    <source>
        <dbReference type="SAM" id="Coils"/>
    </source>
</evidence>
<reference evidence="3 4" key="1">
    <citation type="submission" date="2015-01" db="EMBL/GenBank/DDBJ databases">
        <title>The Genome Sequence of Exophiala spinifera CBS89968.</title>
        <authorList>
            <consortium name="The Broad Institute Genomics Platform"/>
            <person name="Cuomo C."/>
            <person name="de Hoog S."/>
            <person name="Gorbushina A."/>
            <person name="Stielow B."/>
            <person name="Teixiera M."/>
            <person name="Abouelleil A."/>
            <person name="Chapman S.B."/>
            <person name="Priest M."/>
            <person name="Young S.K."/>
            <person name="Wortman J."/>
            <person name="Nusbaum C."/>
            <person name="Birren B."/>
        </authorList>
    </citation>
    <scope>NUCLEOTIDE SEQUENCE [LARGE SCALE GENOMIC DNA]</scope>
    <source>
        <strain evidence="3 4">CBS 89968</strain>
    </source>
</reference>
<dbReference type="EMBL" id="KN847492">
    <property type="protein sequence ID" value="KIW19846.1"/>
    <property type="molecule type" value="Genomic_DNA"/>
</dbReference>
<gene>
    <name evidence="3" type="ORF">PV08_00421</name>
</gene>
<feature type="coiled-coil region" evidence="1">
    <location>
        <begin position="186"/>
        <end position="220"/>
    </location>
</feature>